<dbReference type="EMBL" id="JAFCJH010000019">
    <property type="protein sequence ID" value="MBR0797614.1"/>
    <property type="molecule type" value="Genomic_DNA"/>
</dbReference>
<proteinExistence type="predicted"/>
<comment type="caution">
    <text evidence="2">The sequence shown here is derived from an EMBL/GenBank/DDBJ whole genome shotgun (WGS) entry which is preliminary data.</text>
</comment>
<dbReference type="GO" id="GO:0016787">
    <property type="term" value="F:hydrolase activity"/>
    <property type="evidence" value="ECO:0007669"/>
    <property type="project" value="UniProtKB-KW"/>
</dbReference>
<evidence type="ECO:0000259" key="1">
    <source>
        <dbReference type="Pfam" id="PF00561"/>
    </source>
</evidence>
<evidence type="ECO:0000313" key="3">
    <source>
        <dbReference type="Proteomes" id="UP001315278"/>
    </source>
</evidence>
<dbReference type="InterPro" id="IPR029058">
    <property type="entry name" value="AB_hydrolase_fold"/>
</dbReference>
<keyword evidence="2" id="KW-0378">Hydrolase</keyword>
<keyword evidence="3" id="KW-1185">Reference proteome</keyword>
<reference evidence="3" key="1">
    <citation type="journal article" date="2021" name="ISME J.">
        <title>Evolutionary origin and ecological implication of a unique nif island in free-living Bradyrhizobium lineages.</title>
        <authorList>
            <person name="Tao J."/>
        </authorList>
    </citation>
    <scope>NUCLEOTIDE SEQUENCE [LARGE SCALE GENOMIC DNA]</scope>
    <source>
        <strain evidence="3">SZCCT0434</strain>
    </source>
</reference>
<sequence>MQSFDANGVATAYWISGRGAPIVLLHGGEADHAMFDGLSRALSDHFTVIAYDQRDSGATRNPSSPYSLADLADDAAALIRGLGHGRVHVMGTSLGGLVAQTLAARHPHSIDRLVLSSTWKINRSPLDVNPGAFRALGAYRADASANAAKIAEFFFPPGYLHERPELIDIFRGNNRDDGQKARRAALLAQPVAADLANFDRPTLLLAGSDDRLIPNTETFAIADDLQRVETLVIEQVGHVSSIQAPERVAEAVIAFLNSEEAV</sequence>
<dbReference type="PANTHER" id="PTHR43798:SF33">
    <property type="entry name" value="HYDROLASE, PUTATIVE (AFU_ORTHOLOGUE AFUA_2G14860)-RELATED"/>
    <property type="match status" value="1"/>
</dbReference>
<accession>A0ABS5FLE8</accession>
<gene>
    <name evidence="2" type="ORF">JQ615_19690</name>
</gene>
<name>A0ABS5FLE8_9BRAD</name>
<protein>
    <submittedName>
        <fullName evidence="2">Alpha/beta hydrolase</fullName>
    </submittedName>
</protein>
<organism evidence="2 3">
    <name type="scientific">Bradyrhizobium jicamae</name>
    <dbReference type="NCBI Taxonomy" id="280332"/>
    <lineage>
        <taxon>Bacteria</taxon>
        <taxon>Pseudomonadati</taxon>
        <taxon>Pseudomonadota</taxon>
        <taxon>Alphaproteobacteria</taxon>
        <taxon>Hyphomicrobiales</taxon>
        <taxon>Nitrobacteraceae</taxon>
        <taxon>Bradyrhizobium</taxon>
    </lineage>
</organism>
<dbReference type="InterPro" id="IPR050266">
    <property type="entry name" value="AB_hydrolase_sf"/>
</dbReference>
<feature type="domain" description="AB hydrolase-1" evidence="1">
    <location>
        <begin position="21"/>
        <end position="245"/>
    </location>
</feature>
<dbReference type="Pfam" id="PF00561">
    <property type="entry name" value="Abhydrolase_1"/>
    <property type="match status" value="1"/>
</dbReference>
<dbReference type="SUPFAM" id="SSF53474">
    <property type="entry name" value="alpha/beta-Hydrolases"/>
    <property type="match status" value="1"/>
</dbReference>
<dbReference type="PRINTS" id="PR00111">
    <property type="entry name" value="ABHYDROLASE"/>
</dbReference>
<dbReference type="InterPro" id="IPR000073">
    <property type="entry name" value="AB_hydrolase_1"/>
</dbReference>
<dbReference type="Gene3D" id="3.40.50.1820">
    <property type="entry name" value="alpha/beta hydrolase"/>
    <property type="match status" value="1"/>
</dbReference>
<dbReference type="RefSeq" id="WP_212493425.1">
    <property type="nucleotide sequence ID" value="NZ_JAFCJH010000019.1"/>
</dbReference>
<evidence type="ECO:0000313" key="2">
    <source>
        <dbReference type="EMBL" id="MBR0797614.1"/>
    </source>
</evidence>
<dbReference type="PANTHER" id="PTHR43798">
    <property type="entry name" value="MONOACYLGLYCEROL LIPASE"/>
    <property type="match status" value="1"/>
</dbReference>
<dbReference type="Proteomes" id="UP001315278">
    <property type="component" value="Unassembled WGS sequence"/>
</dbReference>